<keyword evidence="2" id="KW-1185">Reference proteome</keyword>
<proteinExistence type="predicted"/>
<evidence type="ECO:0000313" key="1">
    <source>
        <dbReference type="EMBL" id="EQM62507.1"/>
    </source>
</evidence>
<protein>
    <submittedName>
        <fullName evidence="1">Uncharacterized protein</fullName>
    </submittedName>
</protein>
<dbReference type="EMBL" id="APJW01000003">
    <property type="protein sequence ID" value="EQM62507.1"/>
    <property type="molecule type" value="Genomic_DNA"/>
</dbReference>
<comment type="caution">
    <text evidence="1">The sequence shown here is derived from an EMBL/GenBank/DDBJ whole genome shotgun (WGS) entry which is preliminary data.</text>
</comment>
<sequence>MTDSRGEIFIRYLDNLVRNVKVKNTSWYVSDLEYAEIRANFYIYLCAIRERKEIPNYIWEDILSEK</sequence>
<gene>
    <name evidence="1" type="ORF">H359_0895</name>
</gene>
<reference evidence="1 2" key="1">
    <citation type="submission" date="2013-07" db="EMBL/GenBank/DDBJ databases">
        <title>Isolation of a new Chlamydia species from the feral Sacred Ibis (Threskiornis aethiopicus): Chlamydia ibidis.</title>
        <authorList>
            <person name="Vorimore F."/>
            <person name="Hsia R.-C."/>
            <person name="Huot-Creasy H."/>
            <person name="Bastian S."/>
            <person name="Deruyter L."/>
            <person name="Passet A."/>
            <person name="Sachse K."/>
            <person name="Bavoil P."/>
            <person name="Myers G."/>
            <person name="Laroucau K."/>
        </authorList>
    </citation>
    <scope>NUCLEOTIDE SEQUENCE [LARGE SCALE GENOMIC DNA]</scope>
    <source>
        <strain evidence="1 2">10-1398/6</strain>
    </source>
</reference>
<accession>A0ABN0MZ08</accession>
<dbReference type="Proteomes" id="UP000016064">
    <property type="component" value="Unassembled WGS sequence"/>
</dbReference>
<evidence type="ECO:0000313" key="2">
    <source>
        <dbReference type="Proteomes" id="UP000016064"/>
    </source>
</evidence>
<name>A0ABN0MZ08_9CHLA</name>
<organism evidence="1 2">
    <name type="scientific">Chlamydia ibidis 10-1398/6</name>
    <dbReference type="NCBI Taxonomy" id="1046581"/>
    <lineage>
        <taxon>Bacteria</taxon>
        <taxon>Pseudomonadati</taxon>
        <taxon>Chlamydiota</taxon>
        <taxon>Chlamydiia</taxon>
        <taxon>Chlamydiales</taxon>
        <taxon>Chlamydiaceae</taxon>
        <taxon>Chlamydia/Chlamydophila group</taxon>
        <taxon>Chlamydia</taxon>
    </lineage>
</organism>